<dbReference type="Pfam" id="PF07690">
    <property type="entry name" value="MFS_1"/>
    <property type="match status" value="1"/>
</dbReference>
<dbReference type="InterPro" id="IPR036259">
    <property type="entry name" value="MFS_trans_sf"/>
</dbReference>
<keyword evidence="6 7" id="KW-0472">Membrane</keyword>
<comment type="subcellular location">
    <subcellularLocation>
        <location evidence="1">Cell membrane</location>
        <topology evidence="1">Multi-pass membrane protein</topology>
    </subcellularLocation>
</comment>
<feature type="transmembrane region" description="Helical" evidence="7">
    <location>
        <begin position="218"/>
        <end position="242"/>
    </location>
</feature>
<dbReference type="Gene3D" id="1.20.1250.20">
    <property type="entry name" value="MFS general substrate transporter like domains"/>
    <property type="match status" value="1"/>
</dbReference>
<evidence type="ECO:0000256" key="6">
    <source>
        <dbReference type="ARBA" id="ARBA00023136"/>
    </source>
</evidence>
<feature type="transmembrane region" description="Helical" evidence="7">
    <location>
        <begin position="81"/>
        <end position="100"/>
    </location>
</feature>
<feature type="transmembrane region" description="Helical" evidence="7">
    <location>
        <begin position="278"/>
        <end position="298"/>
    </location>
</feature>
<dbReference type="Proteomes" id="UP001199916">
    <property type="component" value="Unassembled WGS sequence"/>
</dbReference>
<dbReference type="CDD" id="cd17324">
    <property type="entry name" value="MFS_NepI_like"/>
    <property type="match status" value="1"/>
</dbReference>
<keyword evidence="10" id="KW-1185">Reference proteome</keyword>
<feature type="transmembrane region" description="Helical" evidence="7">
    <location>
        <begin position="12"/>
        <end position="32"/>
    </location>
</feature>
<keyword evidence="5 7" id="KW-1133">Transmembrane helix</keyword>
<feature type="transmembrane region" description="Helical" evidence="7">
    <location>
        <begin position="52"/>
        <end position="69"/>
    </location>
</feature>
<dbReference type="RefSeq" id="WP_233698862.1">
    <property type="nucleotide sequence ID" value="NZ_JAJNBZ010000034.1"/>
</dbReference>
<evidence type="ECO:0000259" key="8">
    <source>
        <dbReference type="PROSITE" id="PS50850"/>
    </source>
</evidence>
<name>A0ABS8YNF0_9BACL</name>
<feature type="transmembrane region" description="Helical" evidence="7">
    <location>
        <begin position="304"/>
        <end position="326"/>
    </location>
</feature>
<feature type="transmembrane region" description="Helical" evidence="7">
    <location>
        <begin position="248"/>
        <end position="266"/>
    </location>
</feature>
<evidence type="ECO:0000313" key="9">
    <source>
        <dbReference type="EMBL" id="MCE5172797.1"/>
    </source>
</evidence>
<reference evidence="9 10" key="1">
    <citation type="submission" date="2021-11" db="EMBL/GenBank/DDBJ databases">
        <title>Draft genome sequence of Paenibacillus profundus YoMME, a new Gram-positive bacteria with exoelectrogenic properties.</title>
        <authorList>
            <person name="Hubenova Y."/>
            <person name="Hubenova E."/>
            <person name="Manasiev Y."/>
            <person name="Peykov S."/>
            <person name="Mitov M."/>
        </authorList>
    </citation>
    <scope>NUCLEOTIDE SEQUENCE [LARGE SCALE GENOMIC DNA]</scope>
    <source>
        <strain evidence="9 10">YoMME</strain>
    </source>
</reference>
<protein>
    <submittedName>
        <fullName evidence="9">MFS transporter</fullName>
    </submittedName>
</protein>
<feature type="domain" description="Major facilitator superfamily (MFS) profile" evidence="8">
    <location>
        <begin position="15"/>
        <end position="396"/>
    </location>
</feature>
<dbReference type="InterPro" id="IPR011701">
    <property type="entry name" value="MFS"/>
</dbReference>
<dbReference type="PANTHER" id="PTHR43124:SF3">
    <property type="entry name" value="CHLORAMPHENICOL EFFLUX PUMP RV0191"/>
    <property type="match status" value="1"/>
</dbReference>
<gene>
    <name evidence="9" type="ORF">LQV63_26360</name>
</gene>
<dbReference type="PROSITE" id="PS50850">
    <property type="entry name" value="MFS"/>
    <property type="match status" value="1"/>
</dbReference>
<evidence type="ECO:0000256" key="2">
    <source>
        <dbReference type="ARBA" id="ARBA00022448"/>
    </source>
</evidence>
<evidence type="ECO:0000256" key="4">
    <source>
        <dbReference type="ARBA" id="ARBA00022692"/>
    </source>
</evidence>
<keyword evidence="2" id="KW-0813">Transport</keyword>
<evidence type="ECO:0000256" key="3">
    <source>
        <dbReference type="ARBA" id="ARBA00022475"/>
    </source>
</evidence>
<sequence length="411" mass="43469">MQLKSTDTQPHARIIMALFFFTMFVIGTDTFIVSPLLPTLRQVLHISAEQSGWLVSAYALGYAGFALIAGPLSDGFNRKSCLVAGMIGFSLFTAGCGLAADFSTLLALRALAGISAAIASPQVWASIPQLLPAHHVVKAMSAATAGLAVSQCMGVPIGSVLAASNWRFPFFAVAGAALIITVLLAVKLPSIPPRQRNGISITVLAKQYRFVLSERRTVAAFLGYFLYQLGTFATFSFLGNWLADDFALSVQQTGLFILVFGIGNLAGSLMTAPVERWLGTRATVTAALLGMISMYLLIMWGDHIAVVGFAYMMIACMGGILFPLLMNTLQKQQPSARGTIAALANSSMYGGTMIGSSLAGLLYARVAGFPAIVILTMLSYTAALILFRHILKPVTSVSTVTSSASASNVGR</sequence>
<dbReference type="PANTHER" id="PTHR43124">
    <property type="entry name" value="PURINE EFFLUX PUMP PBUE"/>
    <property type="match status" value="1"/>
</dbReference>
<accession>A0ABS8YNF0</accession>
<evidence type="ECO:0000256" key="5">
    <source>
        <dbReference type="ARBA" id="ARBA00022989"/>
    </source>
</evidence>
<feature type="transmembrane region" description="Helical" evidence="7">
    <location>
        <begin position="106"/>
        <end position="127"/>
    </location>
</feature>
<keyword evidence="3" id="KW-1003">Cell membrane</keyword>
<feature type="transmembrane region" description="Helical" evidence="7">
    <location>
        <begin position="369"/>
        <end position="387"/>
    </location>
</feature>
<keyword evidence="4 7" id="KW-0812">Transmembrane</keyword>
<dbReference type="SUPFAM" id="SSF103473">
    <property type="entry name" value="MFS general substrate transporter"/>
    <property type="match status" value="1"/>
</dbReference>
<comment type="caution">
    <text evidence="9">The sequence shown here is derived from an EMBL/GenBank/DDBJ whole genome shotgun (WGS) entry which is preliminary data.</text>
</comment>
<evidence type="ECO:0000256" key="1">
    <source>
        <dbReference type="ARBA" id="ARBA00004651"/>
    </source>
</evidence>
<organism evidence="9 10">
    <name type="scientific">Paenibacillus profundus</name>
    <dbReference type="NCBI Taxonomy" id="1173085"/>
    <lineage>
        <taxon>Bacteria</taxon>
        <taxon>Bacillati</taxon>
        <taxon>Bacillota</taxon>
        <taxon>Bacilli</taxon>
        <taxon>Bacillales</taxon>
        <taxon>Paenibacillaceae</taxon>
        <taxon>Paenibacillus</taxon>
    </lineage>
</organism>
<dbReference type="EMBL" id="JAJNBZ010000034">
    <property type="protein sequence ID" value="MCE5172797.1"/>
    <property type="molecule type" value="Genomic_DNA"/>
</dbReference>
<proteinExistence type="predicted"/>
<feature type="transmembrane region" description="Helical" evidence="7">
    <location>
        <begin position="338"/>
        <end position="363"/>
    </location>
</feature>
<feature type="transmembrane region" description="Helical" evidence="7">
    <location>
        <begin position="168"/>
        <end position="186"/>
    </location>
</feature>
<dbReference type="InterPro" id="IPR020846">
    <property type="entry name" value="MFS_dom"/>
</dbReference>
<dbReference type="InterPro" id="IPR050189">
    <property type="entry name" value="MFS_Efflux_Transporters"/>
</dbReference>
<evidence type="ECO:0000256" key="7">
    <source>
        <dbReference type="SAM" id="Phobius"/>
    </source>
</evidence>
<evidence type="ECO:0000313" key="10">
    <source>
        <dbReference type="Proteomes" id="UP001199916"/>
    </source>
</evidence>